<evidence type="ECO:0000313" key="3">
    <source>
        <dbReference type="Proteomes" id="UP000020529"/>
    </source>
</evidence>
<keyword evidence="1" id="KW-0812">Transmembrane</keyword>
<proteinExistence type="predicted"/>
<comment type="caution">
    <text evidence="2">The sequence shown here is derived from an EMBL/GenBank/DDBJ whole genome shotgun (WGS) entry which is preliminary data.</text>
</comment>
<keyword evidence="1" id="KW-0472">Membrane</keyword>
<reference evidence="2 3" key="1">
    <citation type="submission" date="2014-02" db="EMBL/GenBank/DDBJ databases">
        <authorList>
            <person name="Sears C."/>
            <person name="Carroll K."/>
            <person name="Sack B.R."/>
            <person name="Qadri F."/>
            <person name="Myers L.L."/>
            <person name="Chung G.-T."/>
            <person name="Escheverria P."/>
            <person name="Fraser C.M."/>
            <person name="Sadzewicz L."/>
            <person name="Shefchek K.A."/>
            <person name="Tallon L."/>
            <person name="Das S.P."/>
            <person name="Daugherty S."/>
            <person name="Mongodin E.F."/>
        </authorList>
    </citation>
    <scope>NUCLEOTIDE SEQUENCE [LARGE SCALE GENOMIC DNA]</scope>
    <source>
        <strain evidence="3">3988T(B)14</strain>
    </source>
</reference>
<dbReference type="AlphaFoldDB" id="A0A015UKS2"/>
<protein>
    <recommendedName>
        <fullName evidence="4">Transmembrane protein</fullName>
    </recommendedName>
</protein>
<sequence>MMVVIILVGLLGIGYLNIPNERLLGQTVLRGITYLPLLMLVMAVMGGLLCIIGLLLFADRNKGIGHYVKVVSYSLAFGMLFGGLGFNLLLNINDWLADKTPVRKEYRVTDINFLKRNKSWRKVPNYSLDCRIVETVCPDNFQVKYYFHMPINMQVTTGCTFFVTERNGIFGWKVVDGIEYDCNELFGR</sequence>
<evidence type="ECO:0000313" key="2">
    <source>
        <dbReference type="EMBL" id="EXY74523.1"/>
    </source>
</evidence>
<feature type="transmembrane region" description="Helical" evidence="1">
    <location>
        <begin position="70"/>
        <end position="90"/>
    </location>
</feature>
<evidence type="ECO:0008006" key="4">
    <source>
        <dbReference type="Google" id="ProtNLM"/>
    </source>
</evidence>
<dbReference type="EMBL" id="JGCY01000285">
    <property type="protein sequence ID" value="EXY74523.1"/>
    <property type="molecule type" value="Genomic_DNA"/>
</dbReference>
<dbReference type="PATRIC" id="fig|1339315.3.peg.2421"/>
<evidence type="ECO:0000256" key="1">
    <source>
        <dbReference type="SAM" id="Phobius"/>
    </source>
</evidence>
<accession>A0A015UKS2</accession>
<name>A0A015UKS2_BACFG</name>
<gene>
    <name evidence="2" type="ORF">M124_1655</name>
</gene>
<feature type="transmembrane region" description="Helical" evidence="1">
    <location>
        <begin position="32"/>
        <end position="58"/>
    </location>
</feature>
<keyword evidence="1" id="KW-1133">Transmembrane helix</keyword>
<dbReference type="Proteomes" id="UP000020529">
    <property type="component" value="Unassembled WGS sequence"/>
</dbReference>
<organism evidence="2 3">
    <name type="scientific">Bacteroides fragilis str. 3988T(B)14</name>
    <dbReference type="NCBI Taxonomy" id="1339315"/>
    <lineage>
        <taxon>Bacteria</taxon>
        <taxon>Pseudomonadati</taxon>
        <taxon>Bacteroidota</taxon>
        <taxon>Bacteroidia</taxon>
        <taxon>Bacteroidales</taxon>
        <taxon>Bacteroidaceae</taxon>
        <taxon>Bacteroides</taxon>
    </lineage>
</organism>